<keyword evidence="3" id="KW-1185">Reference proteome</keyword>
<dbReference type="PROSITE" id="PS50943">
    <property type="entry name" value="HTH_CROC1"/>
    <property type="match status" value="1"/>
</dbReference>
<dbReference type="InterPro" id="IPR000792">
    <property type="entry name" value="Tscrpt_reg_LuxR_C"/>
</dbReference>
<dbReference type="InterPro" id="IPR010982">
    <property type="entry name" value="Lambda_DNA-bd_dom_sf"/>
</dbReference>
<evidence type="ECO:0000313" key="3">
    <source>
        <dbReference type="Proteomes" id="UP001249394"/>
    </source>
</evidence>
<gene>
    <name evidence="2" type="ORF">RI060_42805</name>
</gene>
<accession>A0ABY9UN83</accession>
<dbReference type="SUPFAM" id="SSF46894">
    <property type="entry name" value="C-terminal effector domain of the bipartite response regulators"/>
    <property type="match status" value="1"/>
</dbReference>
<sequence length="153" mass="16671">MDEYLADIGDRIRAERQARGWAEATLAERAGLDRATVRRIQQGIGSLRVLLQVCSGLGVDADYLLSPAWVMPRSDPRPHLSPTQVDVLREAASGAPLADLASALSMTRSAVSSHLTRIYQQLGVADLPRDQRRAAAVRTAMQYGLFSSPNRTS</sequence>
<dbReference type="CDD" id="cd00093">
    <property type="entry name" value="HTH_XRE"/>
    <property type="match status" value="1"/>
</dbReference>
<organism evidence="2 3">
    <name type="scientific">Streptomyces violaceus</name>
    <name type="common">Streptomyces venezuelae</name>
    <dbReference type="NCBI Taxonomy" id="1936"/>
    <lineage>
        <taxon>Bacteria</taxon>
        <taxon>Bacillati</taxon>
        <taxon>Actinomycetota</taxon>
        <taxon>Actinomycetes</taxon>
        <taxon>Kitasatosporales</taxon>
        <taxon>Streptomycetaceae</taxon>
        <taxon>Streptomyces</taxon>
    </lineage>
</organism>
<dbReference type="Pfam" id="PF01381">
    <property type="entry name" value="HTH_3"/>
    <property type="match status" value="1"/>
</dbReference>
<name>A0ABY9UN83_STRVL</name>
<dbReference type="Gene3D" id="1.10.260.40">
    <property type="entry name" value="lambda repressor-like DNA-binding domains"/>
    <property type="match status" value="1"/>
</dbReference>
<dbReference type="SMART" id="SM00530">
    <property type="entry name" value="HTH_XRE"/>
    <property type="match status" value="1"/>
</dbReference>
<dbReference type="Proteomes" id="UP001249394">
    <property type="component" value="Plasmid punmamed1"/>
</dbReference>
<dbReference type="SMART" id="SM00421">
    <property type="entry name" value="HTH_LUXR"/>
    <property type="match status" value="1"/>
</dbReference>
<dbReference type="SUPFAM" id="SSF47413">
    <property type="entry name" value="lambda repressor-like DNA-binding domains"/>
    <property type="match status" value="1"/>
</dbReference>
<evidence type="ECO:0000259" key="1">
    <source>
        <dbReference type="PROSITE" id="PS50943"/>
    </source>
</evidence>
<proteinExistence type="predicted"/>
<protein>
    <submittedName>
        <fullName evidence="2">Helix-turn-helix domain-containing protein</fullName>
    </submittedName>
</protein>
<geneLocation type="plasmid" evidence="2 3">
    <name>punmamed1</name>
</geneLocation>
<keyword evidence="2" id="KW-0614">Plasmid</keyword>
<reference evidence="2 3" key="1">
    <citation type="submission" date="2023-09" db="EMBL/GenBank/DDBJ databases">
        <title>The genome sequence of Streptomyces anthocyanicus.</title>
        <authorList>
            <person name="Mo P."/>
        </authorList>
    </citation>
    <scope>NUCLEOTIDE SEQUENCE [LARGE SCALE GENOMIC DNA]</scope>
    <source>
        <strain evidence="2 3">JCM 4387</strain>
        <plasmid evidence="2 3">punmamed1</plasmid>
    </source>
</reference>
<dbReference type="InterPro" id="IPR016032">
    <property type="entry name" value="Sig_transdc_resp-reg_C-effctor"/>
</dbReference>
<dbReference type="InterPro" id="IPR001387">
    <property type="entry name" value="Cro/C1-type_HTH"/>
</dbReference>
<feature type="domain" description="HTH cro/C1-type" evidence="1">
    <location>
        <begin position="12"/>
        <end position="64"/>
    </location>
</feature>
<dbReference type="EMBL" id="CP134214">
    <property type="protein sequence ID" value="WND24053.1"/>
    <property type="molecule type" value="Genomic_DNA"/>
</dbReference>
<dbReference type="Gene3D" id="1.10.10.10">
    <property type="entry name" value="Winged helix-like DNA-binding domain superfamily/Winged helix DNA-binding domain"/>
    <property type="match status" value="1"/>
</dbReference>
<dbReference type="InterPro" id="IPR036388">
    <property type="entry name" value="WH-like_DNA-bd_sf"/>
</dbReference>
<evidence type="ECO:0000313" key="2">
    <source>
        <dbReference type="EMBL" id="WND24053.1"/>
    </source>
</evidence>
<dbReference type="Pfam" id="PF00196">
    <property type="entry name" value="GerE"/>
    <property type="match status" value="1"/>
</dbReference>